<dbReference type="EMBL" id="GEDG01026764">
    <property type="protein sequence ID" value="JAP14298.1"/>
    <property type="molecule type" value="Transcribed_RNA"/>
</dbReference>
<name>A0A0V0H2B9_SOLCH</name>
<protein>
    <submittedName>
        <fullName evidence="1">Putative ovule protein</fullName>
    </submittedName>
</protein>
<proteinExistence type="predicted"/>
<organism evidence="1">
    <name type="scientific">Solanum chacoense</name>
    <name type="common">Chaco potato</name>
    <dbReference type="NCBI Taxonomy" id="4108"/>
    <lineage>
        <taxon>Eukaryota</taxon>
        <taxon>Viridiplantae</taxon>
        <taxon>Streptophyta</taxon>
        <taxon>Embryophyta</taxon>
        <taxon>Tracheophyta</taxon>
        <taxon>Spermatophyta</taxon>
        <taxon>Magnoliopsida</taxon>
        <taxon>eudicotyledons</taxon>
        <taxon>Gunneridae</taxon>
        <taxon>Pentapetalae</taxon>
        <taxon>asterids</taxon>
        <taxon>lamiids</taxon>
        <taxon>Solanales</taxon>
        <taxon>Solanaceae</taxon>
        <taxon>Solanoideae</taxon>
        <taxon>Solaneae</taxon>
        <taxon>Solanum</taxon>
    </lineage>
</organism>
<reference evidence="1" key="1">
    <citation type="submission" date="2015-12" db="EMBL/GenBank/DDBJ databases">
        <title>Gene expression during late stages of embryo sac development: a critical building block for successful pollen-pistil interactions.</title>
        <authorList>
            <person name="Liu Y."/>
            <person name="Joly V."/>
            <person name="Sabar M."/>
            <person name="Matton D.P."/>
        </authorList>
    </citation>
    <scope>NUCLEOTIDE SEQUENCE</scope>
</reference>
<dbReference type="AlphaFoldDB" id="A0A0V0H2B9"/>
<accession>A0A0V0H2B9</accession>
<sequence>MEEKYCLIEFLVEYYRVCPVRFFYFLKQLLYFHEVVGRSRYILIYIQALAAELVKKPDLNV</sequence>
<evidence type="ECO:0000313" key="1">
    <source>
        <dbReference type="EMBL" id="JAP14298.1"/>
    </source>
</evidence>